<name>A0AA37F366_9ACTN</name>
<dbReference type="EMBL" id="BMQD01000003">
    <property type="protein sequence ID" value="GGK54724.1"/>
    <property type="molecule type" value="Genomic_DNA"/>
</dbReference>
<accession>A0AA37F366</accession>
<dbReference type="AlphaFoldDB" id="A0AA37F366"/>
<evidence type="ECO:0000313" key="2">
    <source>
        <dbReference type="Proteomes" id="UP000627984"/>
    </source>
</evidence>
<comment type="caution">
    <text evidence="1">The sequence shown here is derived from an EMBL/GenBank/DDBJ whole genome shotgun (WGS) entry which is preliminary data.</text>
</comment>
<gene>
    <name evidence="1" type="ORF">GCM10010126_12820</name>
</gene>
<sequence>MSVRVPVYDTGMLIALADRKAKAVRLHDGLKAAPHRAVVPGPVLAQVWRPAPALVHAIAASLRDCTVPQARGSAPALRPAAAGQSTCLMCTTAPDLADWQRVGSALGRAGLPLKKRPDAVDALVALTAVRHGGAVVFTSDPEDMAAYLEAFDAQDVHLVTV</sequence>
<proteinExistence type="predicted"/>
<evidence type="ECO:0000313" key="1">
    <source>
        <dbReference type="EMBL" id="GGK54724.1"/>
    </source>
</evidence>
<protein>
    <recommendedName>
        <fullName evidence="3">PIN domain-containing protein</fullName>
    </recommendedName>
</protein>
<reference evidence="1" key="2">
    <citation type="submission" date="2022-09" db="EMBL/GenBank/DDBJ databases">
        <authorList>
            <person name="Sun Q."/>
            <person name="Ohkuma M."/>
        </authorList>
    </citation>
    <scope>NUCLEOTIDE SEQUENCE</scope>
    <source>
        <strain evidence="1">JCM 3093</strain>
    </source>
</reference>
<evidence type="ECO:0008006" key="3">
    <source>
        <dbReference type="Google" id="ProtNLM"/>
    </source>
</evidence>
<reference evidence="1" key="1">
    <citation type="journal article" date="2014" name="Int. J. Syst. Evol. Microbiol.">
        <title>Complete genome sequence of Corynebacterium casei LMG S-19264T (=DSM 44701T), isolated from a smear-ripened cheese.</title>
        <authorList>
            <consortium name="US DOE Joint Genome Institute (JGI-PGF)"/>
            <person name="Walter F."/>
            <person name="Albersmeier A."/>
            <person name="Kalinowski J."/>
            <person name="Ruckert C."/>
        </authorList>
    </citation>
    <scope>NUCLEOTIDE SEQUENCE</scope>
    <source>
        <strain evidence="1">JCM 3093</strain>
    </source>
</reference>
<dbReference type="Proteomes" id="UP000627984">
    <property type="component" value="Unassembled WGS sequence"/>
</dbReference>
<organism evidence="1 2">
    <name type="scientific">Planomonospora parontospora</name>
    <dbReference type="NCBI Taxonomy" id="58119"/>
    <lineage>
        <taxon>Bacteria</taxon>
        <taxon>Bacillati</taxon>
        <taxon>Actinomycetota</taxon>
        <taxon>Actinomycetes</taxon>
        <taxon>Streptosporangiales</taxon>
        <taxon>Streptosporangiaceae</taxon>
        <taxon>Planomonospora</taxon>
    </lineage>
</organism>
<dbReference type="RefSeq" id="WP_191893921.1">
    <property type="nucleotide sequence ID" value="NZ_BMQD01000003.1"/>
</dbReference>